<feature type="compositionally biased region" description="Polar residues" evidence="1">
    <location>
        <begin position="280"/>
        <end position="290"/>
    </location>
</feature>
<dbReference type="EMBL" id="CDHN01000003">
    <property type="protein sequence ID" value="CEJ90377.1"/>
    <property type="molecule type" value="Genomic_DNA"/>
</dbReference>
<feature type="region of interest" description="Disordered" evidence="1">
    <location>
        <begin position="1"/>
        <end position="22"/>
    </location>
</feature>
<feature type="region of interest" description="Disordered" evidence="1">
    <location>
        <begin position="154"/>
        <end position="187"/>
    </location>
</feature>
<feature type="compositionally biased region" description="Polar residues" evidence="1">
    <location>
        <begin position="154"/>
        <end position="166"/>
    </location>
</feature>
<reference evidence="2 3" key="1">
    <citation type="journal article" date="2015" name="Genome Announc.">
        <title>Draft Genome Sequence and Gene Annotation of the Entomopathogenic Fungus Verticillium hemipterigenum.</title>
        <authorList>
            <person name="Horn F."/>
            <person name="Habel A."/>
            <person name="Scharf D.H."/>
            <person name="Dworschak J."/>
            <person name="Brakhage A.A."/>
            <person name="Guthke R."/>
            <person name="Hertweck C."/>
            <person name="Linde J."/>
        </authorList>
    </citation>
    <scope>NUCLEOTIDE SEQUENCE [LARGE SCALE GENOMIC DNA]</scope>
</reference>
<evidence type="ECO:0000313" key="3">
    <source>
        <dbReference type="Proteomes" id="UP000039046"/>
    </source>
</evidence>
<evidence type="ECO:0000256" key="1">
    <source>
        <dbReference type="SAM" id="MobiDB-lite"/>
    </source>
</evidence>
<organism evidence="2 3">
    <name type="scientific">[Torrubiella] hemipterigena</name>
    <dbReference type="NCBI Taxonomy" id="1531966"/>
    <lineage>
        <taxon>Eukaryota</taxon>
        <taxon>Fungi</taxon>
        <taxon>Dikarya</taxon>
        <taxon>Ascomycota</taxon>
        <taxon>Pezizomycotina</taxon>
        <taxon>Sordariomycetes</taxon>
        <taxon>Hypocreomycetidae</taxon>
        <taxon>Hypocreales</taxon>
        <taxon>Clavicipitaceae</taxon>
        <taxon>Clavicipitaceae incertae sedis</taxon>
        <taxon>'Torrubiella' clade</taxon>
    </lineage>
</organism>
<feature type="region of interest" description="Disordered" evidence="1">
    <location>
        <begin position="787"/>
        <end position="810"/>
    </location>
</feature>
<feature type="compositionally biased region" description="Basic residues" evidence="1">
    <location>
        <begin position="1"/>
        <end position="12"/>
    </location>
</feature>
<feature type="compositionally biased region" description="Polar residues" evidence="1">
    <location>
        <begin position="791"/>
        <end position="801"/>
    </location>
</feature>
<dbReference type="OrthoDB" id="206201at2759"/>
<feature type="compositionally biased region" description="Polar residues" evidence="1">
    <location>
        <begin position="67"/>
        <end position="80"/>
    </location>
</feature>
<dbReference type="AlphaFoldDB" id="A0A0A1TKG5"/>
<name>A0A0A1TKG5_9HYPO</name>
<protein>
    <submittedName>
        <fullName evidence="2">Uncharacterized protein</fullName>
    </submittedName>
</protein>
<dbReference type="HOGENOM" id="CLU_010151_0_0_1"/>
<proteinExistence type="predicted"/>
<evidence type="ECO:0000313" key="2">
    <source>
        <dbReference type="EMBL" id="CEJ90377.1"/>
    </source>
</evidence>
<feature type="region of interest" description="Disordered" evidence="1">
    <location>
        <begin position="276"/>
        <end position="312"/>
    </location>
</feature>
<feature type="region of interest" description="Disordered" evidence="1">
    <location>
        <begin position="66"/>
        <end position="103"/>
    </location>
</feature>
<sequence>MIRRNSNKKKTSRPLGRSKSMNCVTNNNQLRKAAIDRDAHIAAALSYRQDDARCLQQTDSESCRLVRSQSFSRGSNTTSPHAAKNSLAERSLRRQQSVRFAGPRACPRKAIAPRANKQLRAIKKENIQHLAGSDMSERSFASSGYLYQPSIATTETRSQQGATKQGSHLKARTELASPGAKRLRKSQSMVASRQNAMVRGQGDSYNRLEEWLQPDRDLSLFRARQQANDFAARHLHNTKSLSHLKTMSAFSSAYTSDSRTEHFDSPLQLSRDLRGGVSHNKLSSQGLSLSRSKHQRAKSATELPRSLRNSSNDTDFVSSTLSLATTTNGKSTGFRYTARKVSRSVKTKLRSFFSRPKERPVVSLNSGTESGFSPGIYDDEPTYVSRVKSHLPSLHSISTERRPYSRRGSLESIESELRHIEGDKSRVTSWTNSSTCAEDIAQDHVPDRIKSRLSVINESVFNLNSSSPPQADPRVTHSIRSPTDNQQVYSALIQRLDEMNKLRRESESNSTGAHDENGSLKSWKCQTIRCVEKDDVFQDSTGHNMHSLQRRSTTDLQGNITTELSEGNDEHARDFPCERPVSRVLSSRSSAFFGSPSNHLFRTQSPYRRALQQSMKMQQTDVTNTGAKYLSTLSTLVLPLRRASPSNSEKDTRLSTTDSVYSRQSAAVHTKWEETPATPQRENKLDGDSVKEFVTPPLQPINRMQNRREVSSASSVEWKTWLSANVSKLETPPACSRSPGRLFLGEFDVHGHIKEETEITEVNESPAETPSPAAVVGNRFCSIPPSDTPLRWSTTSTNTPKSYPIFTDENLDPNKITPSKIIEDNSEPFSTPQVGLRNVSSLPNVHGNSPLPRLSHCWSPKVTPGMSPNRNDKKWSTVRAARQNVSSVQSSPGLTAAIERQFGKARNSSQGSPTVKSPISAELVTTPKSRRSCLSELDAQAMGSRRMVDLFLSSRQNRVRRASESSSGSAAAAFV</sequence>
<dbReference type="STRING" id="1531966.A0A0A1TKG5"/>
<dbReference type="Proteomes" id="UP000039046">
    <property type="component" value="Unassembled WGS sequence"/>
</dbReference>
<keyword evidence="3" id="KW-1185">Reference proteome</keyword>
<accession>A0A0A1TKG5</accession>
<gene>
    <name evidence="2" type="ORF">VHEMI06165</name>
</gene>